<organism evidence="1 2">
    <name type="scientific">Actinomadura miaoliensis</name>
    <dbReference type="NCBI Taxonomy" id="430685"/>
    <lineage>
        <taxon>Bacteria</taxon>
        <taxon>Bacillati</taxon>
        <taxon>Actinomycetota</taxon>
        <taxon>Actinomycetes</taxon>
        <taxon>Streptosporangiales</taxon>
        <taxon>Thermomonosporaceae</taxon>
        <taxon>Actinomadura</taxon>
    </lineage>
</organism>
<dbReference type="Proteomes" id="UP001500683">
    <property type="component" value="Unassembled WGS sequence"/>
</dbReference>
<proteinExistence type="predicted"/>
<comment type="caution">
    <text evidence="1">The sequence shown here is derived from an EMBL/GenBank/DDBJ whole genome shotgun (WGS) entry which is preliminary data.</text>
</comment>
<protein>
    <submittedName>
        <fullName evidence="1">Uncharacterized protein</fullName>
    </submittedName>
</protein>
<sequence length="167" mass="17842">MNSAMTPAMTHATTLADLTRRTGLDVLDHLEREVTIPVIDGLQAQGDLIVVPLAMLPQVTIRAAAEWRWVPEAGVEIVRGVAGGNPHTLVADPRTCQWTTQLTDGDRLAVGALRATAPAYLIHPEHGGSGIAPGTYVIRRQRERRGPGADTVRGVGFAPARDVFVAD</sequence>
<reference evidence="2" key="1">
    <citation type="journal article" date="2019" name="Int. J. Syst. Evol. Microbiol.">
        <title>The Global Catalogue of Microorganisms (GCM) 10K type strain sequencing project: providing services to taxonomists for standard genome sequencing and annotation.</title>
        <authorList>
            <consortium name="The Broad Institute Genomics Platform"/>
            <consortium name="The Broad Institute Genome Sequencing Center for Infectious Disease"/>
            <person name="Wu L."/>
            <person name="Ma J."/>
        </authorList>
    </citation>
    <scope>NUCLEOTIDE SEQUENCE [LARGE SCALE GENOMIC DNA]</scope>
    <source>
        <strain evidence="2">JCM 16702</strain>
    </source>
</reference>
<dbReference type="EMBL" id="BAAAZG010000006">
    <property type="protein sequence ID" value="GAA4064038.1"/>
    <property type="molecule type" value="Genomic_DNA"/>
</dbReference>
<evidence type="ECO:0000313" key="2">
    <source>
        <dbReference type="Proteomes" id="UP001500683"/>
    </source>
</evidence>
<accession>A0ABP7VEA9</accession>
<evidence type="ECO:0000313" key="1">
    <source>
        <dbReference type="EMBL" id="GAA4064038.1"/>
    </source>
</evidence>
<gene>
    <name evidence="1" type="ORF">GCM10022214_17210</name>
</gene>
<name>A0ABP7VEA9_9ACTN</name>
<keyword evidence="2" id="KW-1185">Reference proteome</keyword>